<evidence type="ECO:0000256" key="5">
    <source>
        <dbReference type="ARBA" id="ARBA00022989"/>
    </source>
</evidence>
<feature type="transmembrane region" description="Helical" evidence="8">
    <location>
        <begin position="305"/>
        <end position="326"/>
    </location>
</feature>
<evidence type="ECO:0000313" key="10">
    <source>
        <dbReference type="EMBL" id="WSB70373.1"/>
    </source>
</evidence>
<keyword evidence="3" id="KW-1003">Cell membrane</keyword>
<comment type="subcellular location">
    <subcellularLocation>
        <location evidence="1">Cell membrane</location>
        <topology evidence="1">Multi-pass membrane protein</topology>
    </subcellularLocation>
</comment>
<evidence type="ECO:0000256" key="6">
    <source>
        <dbReference type="ARBA" id="ARBA00023136"/>
    </source>
</evidence>
<reference evidence="10 11" key="1">
    <citation type="submission" date="2022-10" db="EMBL/GenBank/DDBJ databases">
        <title>The complete genomes of actinobacterial strains from the NBC collection.</title>
        <authorList>
            <person name="Joergensen T.S."/>
            <person name="Alvarez Arevalo M."/>
            <person name="Sterndorff E.B."/>
            <person name="Faurdal D."/>
            <person name="Vuksanovic O."/>
            <person name="Mourched A.-S."/>
            <person name="Charusanti P."/>
            <person name="Shaw S."/>
            <person name="Blin K."/>
            <person name="Weber T."/>
        </authorList>
    </citation>
    <scope>NUCLEOTIDE SEQUENCE [LARGE SCALE GENOMIC DNA]</scope>
    <source>
        <strain evidence="10 11">NBC 01774</strain>
    </source>
</reference>
<name>A0ABZ1FLB5_9ACTN</name>
<feature type="transmembrane region" description="Helical" evidence="8">
    <location>
        <begin position="425"/>
        <end position="448"/>
    </location>
</feature>
<organism evidence="10 11">
    <name type="scientific">Streptomyces decoyicus</name>
    <dbReference type="NCBI Taxonomy" id="249567"/>
    <lineage>
        <taxon>Bacteria</taxon>
        <taxon>Bacillati</taxon>
        <taxon>Actinomycetota</taxon>
        <taxon>Actinomycetes</taxon>
        <taxon>Kitasatosporales</taxon>
        <taxon>Streptomycetaceae</taxon>
        <taxon>Streptomyces</taxon>
    </lineage>
</organism>
<accession>A0ABZ1FLB5</accession>
<evidence type="ECO:0000256" key="3">
    <source>
        <dbReference type="ARBA" id="ARBA00022475"/>
    </source>
</evidence>
<evidence type="ECO:0000256" key="7">
    <source>
        <dbReference type="SAM" id="MobiDB-lite"/>
    </source>
</evidence>
<dbReference type="PROSITE" id="PS50850">
    <property type="entry name" value="MFS"/>
    <property type="match status" value="1"/>
</dbReference>
<sequence length="455" mass="46025">MTTTAPPTAPLACRPPLHRHWLRTGWVMTASGWSANQFSALLGAYHSDLGLTAATTTALFGIYVLGLIPGLLLGGPAADRRGRRPVVFVALMVSALATVLLMAGSAATGLLWPGRFLTGIGAGALLSAGSAWIKELSSPPYDTVATGGAAARRSGLFLSAGFATGGLVAALIAQWAPAPMITAYLPHLVLSVAAALLAARAPETACPGGRLAPSGHLATTLTTVSDGPTGERSAASDGPAGEWTTAPVRPTPERDLASHGPTTAPSTAPGTAFRRLVAPVAPWVFVAPSIALATLPGLVDARLTGWQTAYAGIVTAVTPGTGLLVAPLARRLAARHRIATAVAGLAAVILGLLLAAFAVARVRPDAALLASAVLGAGYGLCVAYGLTEVAALAPPDRLARLTARFWALCYLGFCTPYAITLLSGPFAPVTVLLAAVLPAAVTLVLIALRGTRPTA</sequence>
<evidence type="ECO:0000256" key="1">
    <source>
        <dbReference type="ARBA" id="ARBA00004651"/>
    </source>
</evidence>
<feature type="transmembrane region" description="Helical" evidence="8">
    <location>
        <begin position="49"/>
        <end position="74"/>
    </location>
</feature>
<protein>
    <submittedName>
        <fullName evidence="10">MFS transporter</fullName>
    </submittedName>
</protein>
<dbReference type="PANTHER" id="PTHR23517">
    <property type="entry name" value="RESISTANCE PROTEIN MDTM, PUTATIVE-RELATED-RELATED"/>
    <property type="match status" value="1"/>
</dbReference>
<dbReference type="InterPro" id="IPR036259">
    <property type="entry name" value="MFS_trans_sf"/>
</dbReference>
<feature type="transmembrane region" description="Helical" evidence="8">
    <location>
        <begin position="366"/>
        <end position="386"/>
    </location>
</feature>
<dbReference type="InterPro" id="IPR020846">
    <property type="entry name" value="MFS_dom"/>
</dbReference>
<evidence type="ECO:0000256" key="2">
    <source>
        <dbReference type="ARBA" id="ARBA00022448"/>
    </source>
</evidence>
<gene>
    <name evidence="10" type="ORF">OG863_21760</name>
</gene>
<evidence type="ECO:0000313" key="11">
    <source>
        <dbReference type="Proteomes" id="UP001344251"/>
    </source>
</evidence>
<dbReference type="Proteomes" id="UP001344251">
    <property type="component" value="Chromosome"/>
</dbReference>
<dbReference type="Gene3D" id="1.20.1250.20">
    <property type="entry name" value="MFS general substrate transporter like domains"/>
    <property type="match status" value="1"/>
</dbReference>
<keyword evidence="11" id="KW-1185">Reference proteome</keyword>
<feature type="compositionally biased region" description="Low complexity" evidence="7">
    <location>
        <begin position="258"/>
        <end position="268"/>
    </location>
</feature>
<feature type="transmembrane region" description="Helical" evidence="8">
    <location>
        <begin position="181"/>
        <end position="199"/>
    </location>
</feature>
<feature type="transmembrane region" description="Helical" evidence="8">
    <location>
        <begin position="154"/>
        <end position="175"/>
    </location>
</feature>
<evidence type="ECO:0000256" key="8">
    <source>
        <dbReference type="SAM" id="Phobius"/>
    </source>
</evidence>
<keyword evidence="2" id="KW-0813">Transport</keyword>
<feature type="transmembrane region" description="Helical" evidence="8">
    <location>
        <begin position="86"/>
        <end position="110"/>
    </location>
</feature>
<keyword evidence="5 8" id="KW-1133">Transmembrane helix</keyword>
<feature type="transmembrane region" description="Helical" evidence="8">
    <location>
        <begin position="276"/>
        <end position="299"/>
    </location>
</feature>
<evidence type="ECO:0000256" key="4">
    <source>
        <dbReference type="ARBA" id="ARBA00022692"/>
    </source>
</evidence>
<dbReference type="SUPFAM" id="SSF103473">
    <property type="entry name" value="MFS general substrate transporter"/>
    <property type="match status" value="1"/>
</dbReference>
<keyword evidence="4 8" id="KW-0812">Transmembrane</keyword>
<feature type="transmembrane region" description="Helical" evidence="8">
    <location>
        <begin position="398"/>
        <end position="419"/>
    </location>
</feature>
<feature type="transmembrane region" description="Helical" evidence="8">
    <location>
        <begin position="116"/>
        <end position="133"/>
    </location>
</feature>
<feature type="domain" description="Major facilitator superfamily (MFS) profile" evidence="9">
    <location>
        <begin position="1"/>
        <end position="455"/>
    </location>
</feature>
<proteinExistence type="predicted"/>
<dbReference type="Pfam" id="PF07690">
    <property type="entry name" value="MFS_1"/>
    <property type="match status" value="1"/>
</dbReference>
<dbReference type="InterPro" id="IPR050171">
    <property type="entry name" value="MFS_Transporters"/>
</dbReference>
<feature type="region of interest" description="Disordered" evidence="7">
    <location>
        <begin position="220"/>
        <end position="268"/>
    </location>
</feature>
<keyword evidence="6 8" id="KW-0472">Membrane</keyword>
<dbReference type="EMBL" id="CP109106">
    <property type="protein sequence ID" value="WSB70373.1"/>
    <property type="molecule type" value="Genomic_DNA"/>
</dbReference>
<dbReference type="InterPro" id="IPR011701">
    <property type="entry name" value="MFS"/>
</dbReference>
<feature type="transmembrane region" description="Helical" evidence="8">
    <location>
        <begin position="338"/>
        <end position="360"/>
    </location>
</feature>
<dbReference type="RefSeq" id="WP_326619924.1">
    <property type="nucleotide sequence ID" value="NZ_CP109106.1"/>
</dbReference>
<evidence type="ECO:0000259" key="9">
    <source>
        <dbReference type="PROSITE" id="PS50850"/>
    </source>
</evidence>